<dbReference type="InterPro" id="IPR038610">
    <property type="entry name" value="FliK-like_C_sf"/>
</dbReference>
<dbReference type="CDD" id="cd17470">
    <property type="entry name" value="T3SS_Flik_C"/>
    <property type="match status" value="1"/>
</dbReference>
<feature type="region of interest" description="Disordered" evidence="1">
    <location>
        <begin position="436"/>
        <end position="533"/>
    </location>
</feature>
<reference evidence="3 4" key="1">
    <citation type="journal article" date="2009" name="Appl. Environ. Microbiol.">
        <title>Community genomic and proteomic analyses of chemoautotrophic iron-oxidizing "Leptospirillum rubarum" (Group II) and "Leptospirillum ferrodiazotrophum" (Group III) bacteria in acid mine drainage biofilms.</title>
        <authorList>
            <person name="Goltsman D.S."/>
            <person name="Denef V.J."/>
            <person name="Singer S.W."/>
            <person name="VerBerkmoes N.C."/>
            <person name="Lefsrud M."/>
            <person name="Mueller R.S."/>
            <person name="Dick G.J."/>
            <person name="Sun C.L."/>
            <person name="Wheeler K.E."/>
            <person name="Zemla A."/>
            <person name="Baker B.J."/>
            <person name="Hauser L."/>
            <person name="Land M."/>
            <person name="Shah M.B."/>
            <person name="Thelen M.P."/>
            <person name="Hettich R.L."/>
            <person name="Banfield J.F."/>
        </authorList>
    </citation>
    <scope>NUCLEOTIDE SEQUENCE [LARGE SCALE GENOMIC DNA]</scope>
</reference>
<keyword evidence="4" id="KW-1185">Reference proteome</keyword>
<feature type="region of interest" description="Disordered" evidence="1">
    <location>
        <begin position="160"/>
        <end position="336"/>
    </location>
</feature>
<sequence length="533" mass="53183">MGIPTVSHPVGETQANPDHSQEIRSATKKARKTTKDTPTLHPGKRGASASEEHSSRSFASIYRKSLAHTQKVSGEEATLSSPGKPKGHSSTPAASSATRLERPRKKKARSGDEGSPVLPLVNPDDFAEKPARSAHGSVKAKTRVLWGPQGERALASVMSAKPEPGGAIPAKTFSAAPSPMAVPPVAQLPKKEGEVPPPSGKPREAPPSGEFASALGAAALAGESKGLKPTEPSRREGQFPESRIRPVKGEIFRKSGPESESLTSAEGSSPTGGAPSALPAGSPSEGTGKTISGGESGSKSPLPEGAEIAAAAEASGGSSSVASPSEAGGSSPSAVISEIPGKVSSLAAGGGGQVSLEVRPPHLGPVGVRVHVDSATRQVRVELSSHDPRIRHLLAGKEGEIKESLSQSGYVLDRFVVGSQGQTGGGLSDLMGGLAASGQSAGSGGDAGTGRQDGQGSGNGSGSGGSLGSDPGGFSRQGASQSGQSGSFGRDSGGGREEGSERGVGASVPLEEMAFPSPIPSGASAPSGYHRIA</sequence>
<accession>C6HWM9</accession>
<evidence type="ECO:0000313" key="3">
    <source>
        <dbReference type="EMBL" id="EES53005.1"/>
    </source>
</evidence>
<protein>
    <submittedName>
        <fullName evidence="3">Flagellar hook-length control protein</fullName>
    </submittedName>
</protein>
<feature type="region of interest" description="Disordered" evidence="1">
    <location>
        <begin position="1"/>
        <end position="144"/>
    </location>
</feature>
<name>C6HWM9_9BACT</name>
<feature type="compositionally biased region" description="Low complexity" evidence="1">
    <location>
        <begin position="174"/>
        <end position="185"/>
    </location>
</feature>
<evidence type="ECO:0000256" key="1">
    <source>
        <dbReference type="SAM" id="MobiDB-lite"/>
    </source>
</evidence>
<feature type="domain" description="Flagellar hook-length control protein-like C-terminal" evidence="2">
    <location>
        <begin position="346"/>
        <end position="424"/>
    </location>
</feature>
<keyword evidence="3" id="KW-0282">Flagellum</keyword>
<proteinExistence type="predicted"/>
<evidence type="ECO:0000259" key="2">
    <source>
        <dbReference type="Pfam" id="PF02120"/>
    </source>
</evidence>
<feature type="compositionally biased region" description="Low complexity" evidence="1">
    <location>
        <begin position="303"/>
        <end position="334"/>
    </location>
</feature>
<feature type="compositionally biased region" description="Low complexity" evidence="1">
    <location>
        <begin position="208"/>
        <end position="224"/>
    </location>
</feature>
<evidence type="ECO:0000313" key="4">
    <source>
        <dbReference type="Proteomes" id="UP000009374"/>
    </source>
</evidence>
<keyword evidence="3" id="KW-0966">Cell projection</keyword>
<dbReference type="Proteomes" id="UP000009374">
    <property type="component" value="Unassembled WGS sequence"/>
</dbReference>
<organism evidence="3 4">
    <name type="scientific">Leptospirillum ferrodiazotrophum</name>
    <dbReference type="NCBI Taxonomy" id="412449"/>
    <lineage>
        <taxon>Bacteria</taxon>
        <taxon>Pseudomonadati</taxon>
        <taxon>Nitrospirota</taxon>
        <taxon>Nitrospiria</taxon>
        <taxon>Nitrospirales</taxon>
        <taxon>Nitrospiraceae</taxon>
        <taxon>Leptospirillum</taxon>
    </lineage>
</organism>
<feature type="compositionally biased region" description="Low complexity" evidence="1">
    <location>
        <begin position="520"/>
        <end position="533"/>
    </location>
</feature>
<feature type="compositionally biased region" description="Basic and acidic residues" evidence="1">
    <location>
        <begin position="225"/>
        <end position="257"/>
    </location>
</feature>
<dbReference type="InterPro" id="IPR021136">
    <property type="entry name" value="Flagellar_hook_control-like_C"/>
</dbReference>
<dbReference type="Pfam" id="PF02120">
    <property type="entry name" value="Flg_hook"/>
    <property type="match status" value="1"/>
</dbReference>
<feature type="compositionally biased region" description="Low complexity" evidence="1">
    <location>
        <begin position="472"/>
        <end position="490"/>
    </location>
</feature>
<keyword evidence="3" id="KW-0969">Cilium</keyword>
<dbReference type="AlphaFoldDB" id="C6HWM9"/>
<feature type="compositionally biased region" description="Polar residues" evidence="1">
    <location>
        <begin position="258"/>
        <end position="271"/>
    </location>
</feature>
<gene>
    <name evidence="3" type="ORF">UBAL3_80630062</name>
</gene>
<dbReference type="Gene3D" id="3.30.750.140">
    <property type="match status" value="1"/>
</dbReference>
<feature type="compositionally biased region" description="Gly residues" evidence="1">
    <location>
        <begin position="441"/>
        <end position="471"/>
    </location>
</feature>
<feature type="compositionally biased region" description="Polar residues" evidence="1">
    <location>
        <begin position="88"/>
        <end position="98"/>
    </location>
</feature>
<dbReference type="EMBL" id="GG693870">
    <property type="protein sequence ID" value="EES53005.1"/>
    <property type="molecule type" value="Genomic_DNA"/>
</dbReference>